<accession>A0A6B3QY20</accession>
<comment type="caution">
    <text evidence="2">The sequence shown here is derived from an EMBL/GenBank/DDBJ whole genome shotgun (WGS) entry which is preliminary data.</text>
</comment>
<dbReference type="AlphaFoldDB" id="A0A6B3QY20"/>
<proteinExistence type="predicted"/>
<evidence type="ECO:0000259" key="1">
    <source>
        <dbReference type="Pfam" id="PF01425"/>
    </source>
</evidence>
<protein>
    <submittedName>
        <fullName evidence="2">Amidase</fullName>
    </submittedName>
</protein>
<gene>
    <name evidence="2" type="ORF">G3567_02700</name>
</gene>
<dbReference type="InterPro" id="IPR036928">
    <property type="entry name" value="AS_sf"/>
</dbReference>
<dbReference type="InterPro" id="IPR023631">
    <property type="entry name" value="Amidase_dom"/>
</dbReference>
<dbReference type="Proteomes" id="UP000478505">
    <property type="component" value="Unassembled WGS sequence"/>
</dbReference>
<dbReference type="PANTHER" id="PTHR42678">
    <property type="entry name" value="AMIDASE"/>
    <property type="match status" value="1"/>
</dbReference>
<organism evidence="2 3">
    <name type="scientific">Psychroflexus aurantiacus</name>
    <dbReference type="NCBI Taxonomy" id="2709310"/>
    <lineage>
        <taxon>Bacteria</taxon>
        <taxon>Pseudomonadati</taxon>
        <taxon>Bacteroidota</taxon>
        <taxon>Flavobacteriia</taxon>
        <taxon>Flavobacteriales</taxon>
        <taxon>Flavobacteriaceae</taxon>
        <taxon>Psychroflexus</taxon>
    </lineage>
</organism>
<dbReference type="Pfam" id="PF01425">
    <property type="entry name" value="Amidase"/>
    <property type="match status" value="1"/>
</dbReference>
<reference evidence="2 3" key="1">
    <citation type="submission" date="2020-02" db="EMBL/GenBank/DDBJ databases">
        <title>Flavobacteriaceae Psychroflexus bacterium YR1-1, complete genome.</title>
        <authorList>
            <person name="Li Y."/>
            <person name="Wu S."/>
        </authorList>
    </citation>
    <scope>NUCLEOTIDE SEQUENCE [LARGE SCALE GENOMIC DNA]</scope>
    <source>
        <strain evidence="2 3">YR1-1</strain>
    </source>
</reference>
<dbReference type="Gene3D" id="3.90.1300.10">
    <property type="entry name" value="Amidase signature (AS) domain"/>
    <property type="match status" value="1"/>
</dbReference>
<feature type="domain" description="Amidase" evidence="1">
    <location>
        <begin position="129"/>
        <end position="385"/>
    </location>
</feature>
<dbReference type="RefSeq" id="WP_164003795.1">
    <property type="nucleotide sequence ID" value="NZ_JAAIKD010000002.1"/>
</dbReference>
<evidence type="ECO:0000313" key="3">
    <source>
        <dbReference type="Proteomes" id="UP000478505"/>
    </source>
</evidence>
<evidence type="ECO:0000313" key="2">
    <source>
        <dbReference type="EMBL" id="NEV93056.1"/>
    </source>
</evidence>
<keyword evidence="3" id="KW-1185">Reference proteome</keyword>
<dbReference type="EMBL" id="JAAIKD010000002">
    <property type="protein sequence ID" value="NEV93056.1"/>
    <property type="molecule type" value="Genomic_DNA"/>
</dbReference>
<dbReference type="SUPFAM" id="SSF75304">
    <property type="entry name" value="Amidase signature (AS) enzymes"/>
    <property type="match status" value="1"/>
</dbReference>
<name>A0A6B3QY20_9FLAO</name>
<dbReference type="PANTHER" id="PTHR42678:SF34">
    <property type="entry name" value="OS04G0183300 PROTEIN"/>
    <property type="match status" value="1"/>
</dbReference>
<sequence>MTPNKFIYLAFISVLCFTSCKKDNFPEFNTWVPYDETGLIEANADNESQRLRYKLIQSKVTDRNDMMNTIISQLDGFSADRYLELSPFILDQEIEVLQNQISEGLFTYKELSQWYLYRIAQFESNRDLALNAMISVNPNLVAQAEKFDTGSYASNHPLRGMPIIVKDNINTESMPTTAGSVALLNNQTENDAEVVANLKSHGGLVLGKANLSEWANFLCAGCPNGYSAVGGQTLNPYGVRKFDTGGSSSGSAVAVAANYAVAAVGSETSGSILSPSSQQSVVGLKPTLGILSQDGIVPISSTLDTPGPITRTLTDNSILFSAMASPRSKTSPSKVPWQIEVRKDLTGVRLGAYQAYSQNPLYQQAIEDLKKLGAEIVEINPESMNFEGFTELLSGDMKIDLENYLTVYASDEVEVRTAYDVMQFNLQDTMLRIPYGQARFEGIEELDLTEEELVEIRRNLLLAGIEYFEKPMQTHSLDAVLSINNYNAGQAAAAKYPALTVPMGYTAEGEPQGLTFITKPYQESDIYSYAKLYEQASPKRKSPELYAN</sequence>